<evidence type="ECO:0000259" key="1">
    <source>
        <dbReference type="Pfam" id="PF03358"/>
    </source>
</evidence>
<dbReference type="PANTHER" id="PTHR30543">
    <property type="entry name" value="CHROMATE REDUCTASE"/>
    <property type="match status" value="1"/>
</dbReference>
<dbReference type="PANTHER" id="PTHR30543:SF21">
    <property type="entry name" value="NAD(P)H-DEPENDENT FMN REDUCTASE LOT6"/>
    <property type="match status" value="1"/>
</dbReference>
<dbReference type="InterPro" id="IPR029039">
    <property type="entry name" value="Flavoprotein-like_sf"/>
</dbReference>
<keyword evidence="3" id="KW-1185">Reference proteome</keyword>
<reference evidence="2 3" key="1">
    <citation type="submission" date="2020-06" db="EMBL/GenBank/DDBJ databases">
        <title>The yeast mating-type switching endonuclease HO is a domesticated member of an unorthodox homing genetic element family.</title>
        <authorList>
            <person name="Coughlan A.Y."/>
            <person name="Lombardi L."/>
            <person name="Braun-Galleani S."/>
            <person name="Martos A.R."/>
            <person name="Galeote V."/>
            <person name="Bigey F."/>
            <person name="Dequin S."/>
            <person name="Byrne K.P."/>
            <person name="Wolfe K.H."/>
        </authorList>
    </citation>
    <scope>NUCLEOTIDE SEQUENCE [LARGE SCALE GENOMIC DNA]</scope>
    <source>
        <strain evidence="2 3">CBS764</strain>
    </source>
</reference>
<dbReference type="SUPFAM" id="SSF52218">
    <property type="entry name" value="Flavoproteins"/>
    <property type="match status" value="1"/>
</dbReference>
<accession>A0A7G3ZKW2</accession>
<dbReference type="EMBL" id="CP059251">
    <property type="protein sequence ID" value="QLL34148.1"/>
    <property type="molecule type" value="Genomic_DNA"/>
</dbReference>
<dbReference type="OrthoDB" id="68575at2759"/>
<proteinExistence type="predicted"/>
<dbReference type="GO" id="GO:0005829">
    <property type="term" value="C:cytosol"/>
    <property type="evidence" value="ECO:0007669"/>
    <property type="project" value="TreeGrafter"/>
</dbReference>
<dbReference type="InterPro" id="IPR005025">
    <property type="entry name" value="FMN_Rdtase-like_dom"/>
</dbReference>
<feature type="domain" description="NADPH-dependent FMN reductase-like" evidence="1">
    <location>
        <begin position="5"/>
        <end position="150"/>
    </location>
</feature>
<evidence type="ECO:0000313" key="3">
    <source>
        <dbReference type="Proteomes" id="UP000515788"/>
    </source>
</evidence>
<dbReference type="AlphaFoldDB" id="A0A7G3ZKW2"/>
<dbReference type="Gene3D" id="3.40.50.360">
    <property type="match status" value="1"/>
</dbReference>
<organism evidence="2 3">
    <name type="scientific">Torulaspora globosa</name>
    <dbReference type="NCBI Taxonomy" id="48254"/>
    <lineage>
        <taxon>Eukaryota</taxon>
        <taxon>Fungi</taxon>
        <taxon>Dikarya</taxon>
        <taxon>Ascomycota</taxon>
        <taxon>Saccharomycotina</taxon>
        <taxon>Saccharomycetes</taxon>
        <taxon>Saccharomycetales</taxon>
        <taxon>Saccharomycetaceae</taxon>
        <taxon>Torulaspora</taxon>
    </lineage>
</organism>
<sequence>MTVFRIGVILGSTRSTRLSPRIAQYVIDRVRSSEWDISFTLSLIDLKEWDLPLMDEPKVPALVTKTEDYESEVARKWSREISSYDGFIFVTPQYNWGYPACLKNAIDYLFNEWKGKPAMLVSYGGHGGHKCYNQLRQVLEGLDMEVTERGVLVPYPTKKEVMYGIPADFHFDQLPEIRETIETAFENLLNLLKKN</sequence>
<dbReference type="Pfam" id="PF03358">
    <property type="entry name" value="FMN_red"/>
    <property type="match status" value="1"/>
</dbReference>
<dbReference type="GeneID" id="59327363"/>
<evidence type="ECO:0000313" key="2">
    <source>
        <dbReference type="EMBL" id="QLL34148.1"/>
    </source>
</evidence>
<dbReference type="GO" id="GO:0010181">
    <property type="term" value="F:FMN binding"/>
    <property type="evidence" value="ECO:0007669"/>
    <property type="project" value="TreeGrafter"/>
</dbReference>
<protein>
    <recommendedName>
        <fullName evidence="1">NADPH-dependent FMN reductase-like domain-containing protein</fullName>
    </recommendedName>
</protein>
<dbReference type="KEGG" id="tgb:HG536_0F04750"/>
<dbReference type="GO" id="GO:0016491">
    <property type="term" value="F:oxidoreductase activity"/>
    <property type="evidence" value="ECO:0007669"/>
    <property type="project" value="InterPro"/>
</dbReference>
<dbReference type="Proteomes" id="UP000515788">
    <property type="component" value="Chromosome 6"/>
</dbReference>
<name>A0A7G3ZKW2_9SACH</name>
<dbReference type="InterPro" id="IPR050712">
    <property type="entry name" value="NAD(P)H-dep_reductase"/>
</dbReference>
<dbReference type="RefSeq" id="XP_037140822.1">
    <property type="nucleotide sequence ID" value="XM_037284926.1"/>
</dbReference>
<gene>
    <name evidence="2" type="ORF">HG536_0F04750</name>
</gene>